<dbReference type="PRINTS" id="PR00081">
    <property type="entry name" value="GDHRDH"/>
</dbReference>
<comment type="similarity">
    <text evidence="1 2">Belongs to the short-chain dehydrogenases/reductases (SDR) family.</text>
</comment>
<dbReference type="Pfam" id="PF00106">
    <property type="entry name" value="adh_short"/>
    <property type="match status" value="1"/>
</dbReference>
<evidence type="ECO:0000313" key="4">
    <source>
        <dbReference type="Proteomes" id="UP000246278"/>
    </source>
</evidence>
<sequence>MAKLFDKVAIITGSTRGIGKVIAQAFVREGAKVVITSSSKINVDAALNDFPDQSVFGHVCDVSNCAEVEELVTTTVERFGKLDVFINNAGISDTFYNVTDGDPKEWGRVIDINLKGTYYGTRAALNYFLETGNTGRIINMAGSGTDKKSNTPYISAYGSSKAAIARFTFAVAEEYKNQPVSVMLLHPGLVRTEILSGPQTPEMKRQQATFRTVVDIFSQSPSVAASLAVKMASEKGGCKNGDYLSALDGKRKKWLLFSYPFRKLFHKIDRTNY</sequence>
<accession>A0A317T7D6</accession>
<proteinExistence type="inferred from homology"/>
<dbReference type="AlphaFoldDB" id="A0A317T7D6"/>
<dbReference type="Proteomes" id="UP000246278">
    <property type="component" value="Unassembled WGS sequence"/>
</dbReference>
<dbReference type="InterPro" id="IPR036291">
    <property type="entry name" value="NAD(P)-bd_dom_sf"/>
</dbReference>
<dbReference type="PANTHER" id="PTHR43943">
    <property type="entry name" value="DEHYDROGENASE/REDUCTASE (SDR FAMILY) MEMBER 4"/>
    <property type="match status" value="1"/>
</dbReference>
<dbReference type="PANTHER" id="PTHR43943:SF2">
    <property type="entry name" value="DEHYDROGENASE_REDUCTASE 4"/>
    <property type="match status" value="1"/>
</dbReference>
<protein>
    <submittedName>
        <fullName evidence="3">Short-chain dehydrogenase</fullName>
    </submittedName>
</protein>
<dbReference type="OrthoDB" id="9803333at2"/>
<organism evidence="3 4">
    <name type="scientific">Prosthecochloris marina</name>
    <dbReference type="NCBI Taxonomy" id="2017681"/>
    <lineage>
        <taxon>Bacteria</taxon>
        <taxon>Pseudomonadati</taxon>
        <taxon>Chlorobiota</taxon>
        <taxon>Chlorobiia</taxon>
        <taxon>Chlorobiales</taxon>
        <taxon>Chlorobiaceae</taxon>
        <taxon>Prosthecochloris</taxon>
    </lineage>
</organism>
<dbReference type="FunFam" id="3.40.50.720:FF:000084">
    <property type="entry name" value="Short-chain dehydrogenase reductase"/>
    <property type="match status" value="1"/>
</dbReference>
<dbReference type="RefSeq" id="WP_110022329.1">
    <property type="nucleotide sequence ID" value="NZ_PDNZ01000002.1"/>
</dbReference>
<keyword evidence="4" id="KW-1185">Reference proteome</keyword>
<dbReference type="CDD" id="cd05233">
    <property type="entry name" value="SDR_c"/>
    <property type="match status" value="1"/>
</dbReference>
<evidence type="ECO:0000256" key="2">
    <source>
        <dbReference type="RuleBase" id="RU000363"/>
    </source>
</evidence>
<gene>
    <name evidence="3" type="ORF">CR164_02340</name>
</gene>
<evidence type="ECO:0000256" key="1">
    <source>
        <dbReference type="ARBA" id="ARBA00006484"/>
    </source>
</evidence>
<evidence type="ECO:0000313" key="3">
    <source>
        <dbReference type="EMBL" id="PWW82613.1"/>
    </source>
</evidence>
<comment type="caution">
    <text evidence="3">The sequence shown here is derived from an EMBL/GenBank/DDBJ whole genome shotgun (WGS) entry which is preliminary data.</text>
</comment>
<dbReference type="EMBL" id="PDNZ01000002">
    <property type="protein sequence ID" value="PWW82613.1"/>
    <property type="molecule type" value="Genomic_DNA"/>
</dbReference>
<reference evidence="4" key="1">
    <citation type="submission" date="2017-10" db="EMBL/GenBank/DDBJ databases">
        <authorList>
            <person name="Gaisin V.A."/>
            <person name="Rysina M.S."/>
            <person name="Grouzdev D.S."/>
        </authorList>
    </citation>
    <scope>NUCLEOTIDE SEQUENCE [LARGE SCALE GENOMIC DNA]</scope>
    <source>
        <strain evidence="4">V1</strain>
    </source>
</reference>
<dbReference type="Gene3D" id="3.40.50.720">
    <property type="entry name" value="NAD(P)-binding Rossmann-like Domain"/>
    <property type="match status" value="1"/>
</dbReference>
<dbReference type="InterPro" id="IPR002347">
    <property type="entry name" value="SDR_fam"/>
</dbReference>
<name>A0A317T7D6_9CHLB</name>
<dbReference type="SUPFAM" id="SSF51735">
    <property type="entry name" value="NAD(P)-binding Rossmann-fold domains"/>
    <property type="match status" value="1"/>
</dbReference>
<dbReference type="PRINTS" id="PR00080">
    <property type="entry name" value="SDRFAMILY"/>
</dbReference>